<proteinExistence type="predicted"/>
<sequence>SSIGRDVRISHGTKEACAAARRHGTTRWSNPSRRGEGRGAGEDPVSQPARRGGSGRAVCPCQGSCAARQTSSSWRGALIPARWKVAARRGGLAGALGEKSGRRRVVPCAAARGWDRGASARHVVRVRHESWCPGHSLGQLTCHHVPESFGLVRYQNLIPLIFVLARAPQVPRLWTQHCSYGPLGRLKERGPGRSWHSTVRSPRGTHMTAQRVLTPIAARKDTTKSGHSPKYRSMEVAGSVGHIGLLSLLLELTGMMRKHRCGELLVEFVGLVRLLDREGVPILLGRVGIRLDVVPGVVARLVDPRLGVRIGEHTVVAHTTCTPKQNNHARLSMSRGLMQARGRVRGAGQQTLSMSRRVPRARGWGMKSSRGRGRFCDGASERVFSGCGSLDVAVASAGSRVWQA</sequence>
<feature type="non-terminal residue" evidence="2">
    <location>
        <position position="404"/>
    </location>
</feature>
<feature type="region of interest" description="Disordered" evidence="1">
    <location>
        <begin position="1"/>
        <end position="57"/>
    </location>
</feature>
<organism evidence="2 3">
    <name type="scientific">Striga hermonthica</name>
    <name type="common">Purple witchweed</name>
    <name type="synonym">Buchnera hermonthica</name>
    <dbReference type="NCBI Taxonomy" id="68872"/>
    <lineage>
        <taxon>Eukaryota</taxon>
        <taxon>Viridiplantae</taxon>
        <taxon>Streptophyta</taxon>
        <taxon>Embryophyta</taxon>
        <taxon>Tracheophyta</taxon>
        <taxon>Spermatophyta</taxon>
        <taxon>Magnoliopsida</taxon>
        <taxon>eudicotyledons</taxon>
        <taxon>Gunneridae</taxon>
        <taxon>Pentapetalae</taxon>
        <taxon>asterids</taxon>
        <taxon>lamiids</taxon>
        <taxon>Lamiales</taxon>
        <taxon>Orobanchaceae</taxon>
        <taxon>Buchnereae</taxon>
        <taxon>Striga</taxon>
    </lineage>
</organism>
<gene>
    <name evidence="2" type="ORF">SHERM_11948</name>
</gene>
<feature type="compositionally biased region" description="Basic and acidic residues" evidence="1">
    <location>
        <begin position="1"/>
        <end position="14"/>
    </location>
</feature>
<dbReference type="AlphaFoldDB" id="A0A9N7MLN0"/>
<dbReference type="Proteomes" id="UP001153555">
    <property type="component" value="Unassembled WGS sequence"/>
</dbReference>
<reference evidence="2" key="1">
    <citation type="submission" date="2019-12" db="EMBL/GenBank/DDBJ databases">
        <authorList>
            <person name="Scholes J."/>
        </authorList>
    </citation>
    <scope>NUCLEOTIDE SEQUENCE</scope>
</reference>
<evidence type="ECO:0000313" key="3">
    <source>
        <dbReference type="Proteomes" id="UP001153555"/>
    </source>
</evidence>
<accession>A0A9N7MLN0</accession>
<keyword evidence="3" id="KW-1185">Reference proteome</keyword>
<evidence type="ECO:0000256" key="1">
    <source>
        <dbReference type="SAM" id="MobiDB-lite"/>
    </source>
</evidence>
<name>A0A9N7MLN0_STRHE</name>
<evidence type="ECO:0000313" key="2">
    <source>
        <dbReference type="EMBL" id="CAA0810118.1"/>
    </source>
</evidence>
<comment type="caution">
    <text evidence="2">The sequence shown here is derived from an EMBL/GenBank/DDBJ whole genome shotgun (WGS) entry which is preliminary data.</text>
</comment>
<protein>
    <submittedName>
        <fullName evidence="2">Uncharacterized protein</fullName>
    </submittedName>
</protein>
<feature type="non-terminal residue" evidence="2">
    <location>
        <position position="1"/>
    </location>
</feature>
<dbReference type="EMBL" id="CACSLK010004802">
    <property type="protein sequence ID" value="CAA0810118.1"/>
    <property type="molecule type" value="Genomic_DNA"/>
</dbReference>